<dbReference type="SUPFAM" id="SSF56112">
    <property type="entry name" value="Protein kinase-like (PK-like)"/>
    <property type="match status" value="1"/>
</dbReference>
<dbReference type="InterPro" id="IPR000719">
    <property type="entry name" value="Prot_kinase_dom"/>
</dbReference>
<dbReference type="InterPro" id="IPR036412">
    <property type="entry name" value="HAD-like_sf"/>
</dbReference>
<dbReference type="PROSITE" id="PS00109">
    <property type="entry name" value="PROTEIN_KINASE_TYR"/>
    <property type="match status" value="1"/>
</dbReference>
<evidence type="ECO:0000259" key="8">
    <source>
        <dbReference type="PROSITE" id="PS50056"/>
    </source>
</evidence>
<keyword evidence="3" id="KW-0378">Hydrolase</keyword>
<dbReference type="PROSITE" id="PS00107">
    <property type="entry name" value="PROTEIN_KINASE_ATP"/>
    <property type="match status" value="1"/>
</dbReference>
<dbReference type="EC" id="3.1.3.48" evidence="2"/>
<evidence type="ECO:0000256" key="1">
    <source>
        <dbReference type="ARBA" id="ARBA00008601"/>
    </source>
</evidence>
<comment type="caution">
    <text evidence="9">The sequence shown here is derived from an EMBL/GenBank/DDBJ whole genome shotgun (WGS) entry which is preliminary data.</text>
</comment>
<feature type="region of interest" description="Disordered" evidence="6">
    <location>
        <begin position="251"/>
        <end position="275"/>
    </location>
</feature>
<evidence type="ECO:0000313" key="9">
    <source>
        <dbReference type="EMBL" id="PSC73919.1"/>
    </source>
</evidence>
<dbReference type="Gene3D" id="1.10.150.240">
    <property type="entry name" value="Putative phosphatase, domain 2"/>
    <property type="match status" value="1"/>
</dbReference>
<dbReference type="GO" id="GO:0005524">
    <property type="term" value="F:ATP binding"/>
    <property type="evidence" value="ECO:0007669"/>
    <property type="project" value="UniProtKB-UniRule"/>
</dbReference>
<dbReference type="InterPro" id="IPR006439">
    <property type="entry name" value="HAD-SF_hydro_IA"/>
</dbReference>
<keyword evidence="4" id="KW-0904">Protein phosphatase</keyword>
<sequence length="1302" mass="137260">MPTAPCAEVFPCLFLGGIAALDRLDEQRITHVVSVVNDAAALQHAQLAGRAQHAVDVADAEEANLLSLLPAAVAFIAEALHGGNGSSGGGDGRVLLHCAQGVSRSAAVAAAYLMAASAGAAGPAAAAAAAVRLPGGAQLPLAPQDALAALRRACPAVAPNPGFLEQLELFYVMGCRLEESYVPYKRFLLQQAAQHYQTTGGLPESSALPAPAEPADGGATLYRCRKCRCLVATSHNVVDTEQGPGAAAFRWHKRDKHQRQQLGGDDGGGGGSSEEGSLFVEPLRWMGEGGGADSVVGGAVQGKLYCPKCQARLGSFNWAGKQSSSGAWVTPAFQLHLSKLDAINPKPAAALSAIRQPRMLSGIAHAAGGSAAVAGVAAQLQQAALDDGVAQQQGLQQQQQAQQQEEQQLAAAIGAAGGGAPAAAGGACTAAAPAAPPSQRRFRYLVLDCDGVLVDSERASCEALRRAILQVTGFDIPYSFPQDFQPVFGMDVLHCVEYYQKRFERWDSGAAVDVAAKVSNVKEPIYQQLTTAGIAAFPGVAALVQQAHSLGLAVGVASSGSPEKIAHNLGSSGLAPLFPDPHLIVSAKHVARGKPAPDIYLEALRRLGCTDPGTALVVEDAVNGLKAAKAAGCYAVAVATSLPTDMLEGQADLVLQHLTDLDIAAVMGGGGGGAAGGSGALEVAAGAPPPGLRREAVSCEGLAAALADASVGHIVLAAGRYNCSEASFPPHTALLVDREVLVEGHGREQVYIDMNRVNEQVVVGDGGYLRFLNLWLDDCLQRDTPLTPCCTLSLGGRTVYDSVQISDATCVHVRDPRSALNAYVTHQFEKAKYLDSRTVFVHDTGWLDKTSNAGTYDSLVEMDTVLFNALLRIRNSTLTCTGNTTHPVPFDPELLEVLAMPLAHKAGMAAGLLALLAAAGGLAVCMRGRARDSQLPEYKIADSRGIVLEEPLGSGHFGRVYKGRLKSNGQLVAVKVVDLLPRQRRQLVAAWRECQLLTSLEDDNIVRVHTFHTAQVHRRQNIIEPEPGNQYVELGFHVAEILDNTRRPPAIADLSGSGSLSSSSGRGGRNTVGSSDQFGTSSGGIEGMISVQVHIVMQYCDMGTLHQAIQNGVFGDKDTKLPRMGHIVLTALDIARGLEYLHHPSRRLVHCDMSAANILLATHSDERGFRALLSDFGLSTRLTEEQSHKTSTVKGTLSYMSPEVFTHDDISPALDIYSLGIIMYMMVAGRDPFAGQTSAKIIMSKVRACDTPERALLPPLDGCPPAYMQLVWDSTQAHRHDRPTSSEVTLRLRQLLADFTAV</sequence>
<dbReference type="SFLD" id="SFLDG01129">
    <property type="entry name" value="C1.5:_HAD__Beta-PGM__Phosphata"/>
    <property type="match status" value="1"/>
</dbReference>
<dbReference type="Pfam" id="PF00782">
    <property type="entry name" value="DSPc"/>
    <property type="match status" value="1"/>
</dbReference>
<dbReference type="NCBIfam" id="TIGR01509">
    <property type="entry name" value="HAD-SF-IA-v3"/>
    <property type="match status" value="1"/>
</dbReference>
<dbReference type="GO" id="GO:0008138">
    <property type="term" value="F:protein tyrosine/serine/threonine phosphatase activity"/>
    <property type="evidence" value="ECO:0007669"/>
    <property type="project" value="TreeGrafter"/>
</dbReference>
<evidence type="ECO:0000313" key="10">
    <source>
        <dbReference type="Proteomes" id="UP000239649"/>
    </source>
</evidence>
<keyword evidence="5" id="KW-0067">ATP-binding</keyword>
<dbReference type="InterPro" id="IPR029021">
    <property type="entry name" value="Prot-tyrosine_phosphatase-like"/>
</dbReference>
<dbReference type="STRING" id="554055.A0A2P6VIK5"/>
<dbReference type="SUPFAM" id="SSF56784">
    <property type="entry name" value="HAD-like"/>
    <property type="match status" value="1"/>
</dbReference>
<dbReference type="Gene3D" id="3.90.190.10">
    <property type="entry name" value="Protein tyrosine phosphatase superfamily"/>
    <property type="match status" value="1"/>
</dbReference>
<organism evidence="9 10">
    <name type="scientific">Micractinium conductrix</name>
    <dbReference type="NCBI Taxonomy" id="554055"/>
    <lineage>
        <taxon>Eukaryota</taxon>
        <taxon>Viridiplantae</taxon>
        <taxon>Chlorophyta</taxon>
        <taxon>core chlorophytes</taxon>
        <taxon>Trebouxiophyceae</taxon>
        <taxon>Chlorellales</taxon>
        <taxon>Chlorellaceae</taxon>
        <taxon>Chlorella clade</taxon>
        <taxon>Micractinium</taxon>
    </lineage>
</organism>
<proteinExistence type="inferred from homology"/>
<dbReference type="Pfam" id="PF00069">
    <property type="entry name" value="Pkinase"/>
    <property type="match status" value="2"/>
</dbReference>
<gene>
    <name evidence="9" type="ORF">C2E20_3203</name>
</gene>
<dbReference type="InterPro" id="IPR020422">
    <property type="entry name" value="TYR_PHOSPHATASE_DUAL_dom"/>
</dbReference>
<reference evidence="9 10" key="1">
    <citation type="journal article" date="2018" name="Plant J.">
        <title>Genome sequences of Chlorella sorokiniana UTEX 1602 and Micractinium conductrix SAG 241.80: implications to maltose excretion by a green alga.</title>
        <authorList>
            <person name="Arriola M.B."/>
            <person name="Velmurugan N."/>
            <person name="Zhang Y."/>
            <person name="Plunkett M.H."/>
            <person name="Hondzo H."/>
            <person name="Barney B.M."/>
        </authorList>
    </citation>
    <scope>NUCLEOTIDE SEQUENCE [LARGE SCALE GENOMIC DNA]</scope>
    <source>
        <strain evidence="9 10">SAG 241.80</strain>
    </source>
</reference>
<dbReference type="Proteomes" id="UP000239649">
    <property type="component" value="Unassembled WGS sequence"/>
</dbReference>
<dbReference type="InterPro" id="IPR000387">
    <property type="entry name" value="Tyr_Pase_dom"/>
</dbReference>
<feature type="compositionally biased region" description="Low complexity" evidence="6">
    <location>
        <begin position="1055"/>
        <end position="1064"/>
    </location>
</feature>
<dbReference type="Gene3D" id="1.10.510.10">
    <property type="entry name" value="Transferase(Phosphotransferase) domain 1"/>
    <property type="match status" value="1"/>
</dbReference>
<evidence type="ECO:0000256" key="6">
    <source>
        <dbReference type="SAM" id="MobiDB-lite"/>
    </source>
</evidence>
<dbReference type="InterPro" id="IPR011009">
    <property type="entry name" value="Kinase-like_dom_sf"/>
</dbReference>
<feature type="domain" description="Protein kinase" evidence="7">
    <location>
        <begin position="946"/>
        <end position="1296"/>
    </location>
</feature>
<protein>
    <recommendedName>
        <fullName evidence="2">protein-tyrosine-phosphatase</fullName>
        <ecNumber evidence="2">3.1.3.48</ecNumber>
    </recommendedName>
</protein>
<dbReference type="InterPro" id="IPR000340">
    <property type="entry name" value="Dual-sp_phosphatase_cat-dom"/>
</dbReference>
<keyword evidence="10" id="KW-1185">Reference proteome</keyword>
<feature type="region of interest" description="Disordered" evidence="6">
    <location>
        <begin position="1052"/>
        <end position="1079"/>
    </location>
</feature>
<keyword evidence="5" id="KW-0547">Nucleotide-binding</keyword>
<dbReference type="InterPro" id="IPR023198">
    <property type="entry name" value="PGP-like_dom2"/>
</dbReference>
<dbReference type="SMART" id="SM00195">
    <property type="entry name" value="DSPc"/>
    <property type="match status" value="1"/>
</dbReference>
<dbReference type="OrthoDB" id="2017893at2759"/>
<evidence type="ECO:0000256" key="5">
    <source>
        <dbReference type="PROSITE-ProRule" id="PRU10141"/>
    </source>
</evidence>
<evidence type="ECO:0000256" key="4">
    <source>
        <dbReference type="ARBA" id="ARBA00022912"/>
    </source>
</evidence>
<dbReference type="InterPro" id="IPR016130">
    <property type="entry name" value="Tyr_Pase_AS"/>
</dbReference>
<dbReference type="PANTHER" id="PTHR45848">
    <property type="entry name" value="DUAL SPECIFICITY PROTEIN PHOSPHATASE 12 FAMILY MEMBER"/>
    <property type="match status" value="1"/>
</dbReference>
<dbReference type="GO" id="GO:0004672">
    <property type="term" value="F:protein kinase activity"/>
    <property type="evidence" value="ECO:0007669"/>
    <property type="project" value="InterPro"/>
</dbReference>
<dbReference type="PROSITE" id="PS50056">
    <property type="entry name" value="TYR_PHOSPHATASE_2"/>
    <property type="match status" value="1"/>
</dbReference>
<dbReference type="InterPro" id="IPR008266">
    <property type="entry name" value="Tyr_kinase_AS"/>
</dbReference>
<comment type="similarity">
    <text evidence="1">Belongs to the protein-tyrosine phosphatase family. Non-receptor class dual specificity subfamily.</text>
</comment>
<dbReference type="PROSITE" id="PS00383">
    <property type="entry name" value="TYR_PHOSPHATASE_1"/>
    <property type="match status" value="1"/>
</dbReference>
<dbReference type="InterPro" id="IPR023214">
    <property type="entry name" value="HAD_sf"/>
</dbReference>
<dbReference type="GO" id="GO:0004725">
    <property type="term" value="F:protein tyrosine phosphatase activity"/>
    <property type="evidence" value="ECO:0007669"/>
    <property type="project" value="UniProtKB-EC"/>
</dbReference>
<name>A0A2P6VIK5_9CHLO</name>
<dbReference type="SUPFAM" id="SSF52799">
    <property type="entry name" value="(Phosphotyrosine protein) phosphatases II"/>
    <property type="match status" value="1"/>
</dbReference>
<dbReference type="PROSITE" id="PS50011">
    <property type="entry name" value="PROTEIN_KINASE_DOM"/>
    <property type="match status" value="1"/>
</dbReference>
<evidence type="ECO:0000256" key="3">
    <source>
        <dbReference type="ARBA" id="ARBA00022801"/>
    </source>
</evidence>
<feature type="compositionally biased region" description="Gly residues" evidence="6">
    <location>
        <begin position="264"/>
        <end position="273"/>
    </location>
</feature>
<accession>A0A2P6VIK5</accession>
<dbReference type="PANTHER" id="PTHR45848:SF4">
    <property type="entry name" value="DUAL SPECIFICITY PROTEIN PHOSPHATASE 12"/>
    <property type="match status" value="1"/>
</dbReference>
<dbReference type="EMBL" id="LHPF02000006">
    <property type="protein sequence ID" value="PSC73919.1"/>
    <property type="molecule type" value="Genomic_DNA"/>
</dbReference>
<dbReference type="InterPro" id="IPR017441">
    <property type="entry name" value="Protein_kinase_ATP_BS"/>
</dbReference>
<dbReference type="Pfam" id="PF00702">
    <property type="entry name" value="Hydrolase"/>
    <property type="match status" value="1"/>
</dbReference>
<feature type="domain" description="Tyrosine specific protein phosphatases" evidence="8">
    <location>
        <begin position="66"/>
        <end position="114"/>
    </location>
</feature>
<feature type="binding site" evidence="5">
    <location>
        <position position="975"/>
    </location>
    <ligand>
        <name>ATP</name>
        <dbReference type="ChEBI" id="CHEBI:30616"/>
    </ligand>
</feature>
<evidence type="ECO:0000256" key="2">
    <source>
        <dbReference type="ARBA" id="ARBA00013064"/>
    </source>
</evidence>
<dbReference type="Gene3D" id="3.40.50.1000">
    <property type="entry name" value="HAD superfamily/HAD-like"/>
    <property type="match status" value="1"/>
</dbReference>
<evidence type="ECO:0000259" key="7">
    <source>
        <dbReference type="PROSITE" id="PS50011"/>
    </source>
</evidence>
<dbReference type="Gene3D" id="3.30.200.20">
    <property type="entry name" value="Phosphorylase Kinase, domain 1"/>
    <property type="match status" value="1"/>
</dbReference>
<dbReference type="SFLD" id="SFLDS00003">
    <property type="entry name" value="Haloacid_Dehalogenase"/>
    <property type="match status" value="1"/>
</dbReference>